<gene>
    <name evidence="2" type="ORF">TPAR_09409</name>
</gene>
<accession>A0A2S4LB46</accession>
<name>A0A2S4LB46_9HYPO</name>
<sequence>MARTHPPTGTRVASRTRTHRPLQHPLQVLAHRIARPPLRLRRRLQPGHPRRQSAHTVDHVSDPPAIPRRPGFRVRQLPPHQIRPVLQRVEPVLHDVGQRDQPRLIPRNGSCRVLCGIYAGHRRGGGVQERRLRHVREVLLENGLRIVVLASVWRLAISLSLRGRFFDRLHFDIDRLARGAGRSGVVAGVLGRHVGKRQVVSGVYRSINLLFHRWTLGPYLYVFLNSMIPSI</sequence>
<comment type="caution">
    <text evidence="2">The sequence shown here is derived from an EMBL/GenBank/DDBJ whole genome shotgun (WGS) entry which is preliminary data.</text>
</comment>
<dbReference type="EMBL" id="PKSG01000019">
    <property type="protein sequence ID" value="POR39665.1"/>
    <property type="molecule type" value="Genomic_DNA"/>
</dbReference>
<feature type="region of interest" description="Disordered" evidence="1">
    <location>
        <begin position="1"/>
        <end position="70"/>
    </location>
</feature>
<evidence type="ECO:0000313" key="3">
    <source>
        <dbReference type="Proteomes" id="UP000237481"/>
    </source>
</evidence>
<proteinExistence type="predicted"/>
<dbReference type="AlphaFoldDB" id="A0A2S4LB46"/>
<protein>
    <submittedName>
        <fullName evidence="2">Uncharacterized protein</fullName>
    </submittedName>
</protein>
<dbReference type="Proteomes" id="UP000237481">
    <property type="component" value="Unassembled WGS sequence"/>
</dbReference>
<keyword evidence="3" id="KW-1185">Reference proteome</keyword>
<reference evidence="2 3" key="1">
    <citation type="submission" date="2018-01" db="EMBL/GenBank/DDBJ databases">
        <title>Harnessing the power of phylogenomics to disentangle the directionality and signatures of interkingdom host jumping in the parasitic fungal genus Tolypocladium.</title>
        <authorList>
            <person name="Quandt C.A."/>
            <person name="Patterson W."/>
            <person name="Spatafora J.W."/>
        </authorList>
    </citation>
    <scope>NUCLEOTIDE SEQUENCE [LARGE SCALE GENOMIC DNA]</scope>
    <source>
        <strain evidence="2 3">NRBC 100945</strain>
    </source>
</reference>
<evidence type="ECO:0000313" key="2">
    <source>
        <dbReference type="EMBL" id="POR39665.1"/>
    </source>
</evidence>
<evidence type="ECO:0000256" key="1">
    <source>
        <dbReference type="SAM" id="MobiDB-lite"/>
    </source>
</evidence>
<feature type="compositionally biased region" description="Basic residues" evidence="1">
    <location>
        <begin position="32"/>
        <end position="53"/>
    </location>
</feature>
<organism evidence="2 3">
    <name type="scientific">Tolypocladium paradoxum</name>
    <dbReference type="NCBI Taxonomy" id="94208"/>
    <lineage>
        <taxon>Eukaryota</taxon>
        <taxon>Fungi</taxon>
        <taxon>Dikarya</taxon>
        <taxon>Ascomycota</taxon>
        <taxon>Pezizomycotina</taxon>
        <taxon>Sordariomycetes</taxon>
        <taxon>Hypocreomycetidae</taxon>
        <taxon>Hypocreales</taxon>
        <taxon>Ophiocordycipitaceae</taxon>
        <taxon>Tolypocladium</taxon>
    </lineage>
</organism>